<dbReference type="InterPro" id="IPR016160">
    <property type="entry name" value="Ald_DH_CS_CYS"/>
</dbReference>
<evidence type="ECO:0000256" key="1">
    <source>
        <dbReference type="ARBA" id="ARBA00009986"/>
    </source>
</evidence>
<feature type="domain" description="Aldehyde dehydrogenase" evidence="5">
    <location>
        <begin position="24"/>
        <end position="489"/>
    </location>
</feature>
<dbReference type="Gene3D" id="3.40.605.10">
    <property type="entry name" value="Aldehyde Dehydrogenase, Chain A, domain 1"/>
    <property type="match status" value="1"/>
</dbReference>
<dbReference type="GO" id="GO:0016620">
    <property type="term" value="F:oxidoreductase activity, acting on the aldehyde or oxo group of donors, NAD or NADP as acceptor"/>
    <property type="evidence" value="ECO:0007669"/>
    <property type="project" value="InterPro"/>
</dbReference>
<dbReference type="FunFam" id="3.40.605.10:FF:000007">
    <property type="entry name" value="NAD/NADP-dependent betaine aldehyde dehydrogenase"/>
    <property type="match status" value="1"/>
</dbReference>
<evidence type="ECO:0000313" key="6">
    <source>
        <dbReference type="EMBL" id="WIY01110.1"/>
    </source>
</evidence>
<dbReference type="InterPro" id="IPR016162">
    <property type="entry name" value="Ald_DH_N"/>
</dbReference>
<dbReference type="RefSeq" id="WP_285997570.1">
    <property type="nucleotide sequence ID" value="NZ_CP127295.1"/>
</dbReference>
<dbReference type="PANTHER" id="PTHR11699">
    <property type="entry name" value="ALDEHYDE DEHYDROGENASE-RELATED"/>
    <property type="match status" value="1"/>
</dbReference>
<proteinExistence type="inferred from homology"/>
<dbReference type="InterPro" id="IPR029510">
    <property type="entry name" value="Ald_DH_CS_GLU"/>
</dbReference>
<evidence type="ECO:0000256" key="4">
    <source>
        <dbReference type="RuleBase" id="RU003345"/>
    </source>
</evidence>
<keyword evidence="2 4" id="KW-0560">Oxidoreductase</keyword>
<dbReference type="InterPro" id="IPR016161">
    <property type="entry name" value="Ald_DH/histidinol_DH"/>
</dbReference>
<keyword evidence="7" id="KW-1185">Reference proteome</keyword>
<dbReference type="Proteomes" id="UP001239397">
    <property type="component" value="Chromosome"/>
</dbReference>
<dbReference type="FunFam" id="3.40.309.10:FF:000012">
    <property type="entry name" value="Betaine aldehyde dehydrogenase"/>
    <property type="match status" value="1"/>
</dbReference>
<sequence>MSRRSAVEDLAHSLPVTPFVAGHWQPESTQHAFDVVDPVTERRLVTVAEADAATVDKAVTSARVALDDGDWARLDGATRGRLLLAFAQLIEDRAEDFADLESLDVGKPGIEGRVIDLPQAVATFRYYAGWADKLTGQSIPTPGYQGRRTLSYTVRQPIGVVAAITPWNSPTMIASWKVAPALAAGCAVVLKPPEDAPLTSLLLARLAEEAGFPPGVFNVVPGRGATTGQALVDHPGVDKISFTGSPETGRIVAAAAARTFRPTTLELGGKSPQIVFADADLETAAAGVALGIFANQGEVCAAGSRILVARSVHDEFVDRLAAHAGKLVLGDPFDEGTTMGALINAKQRERVLRYIGIGRAEGATLVTGGGRPERSGYFVEPTLFADASPGMTIAREEIFGPVGTIIAFDGDEQAVSIANNSSYALAATLWTTDLSRAHTVAERVRAGAVAVNGWSPLDARLPWGGSKLSGLGRELGWAGIEANTELKTITVVL</sequence>
<dbReference type="InterPro" id="IPR016163">
    <property type="entry name" value="Ald_DH_C"/>
</dbReference>
<protein>
    <submittedName>
        <fullName evidence="6">Aldehyde dehydrogenase family protein</fullName>
    </submittedName>
</protein>
<dbReference type="EMBL" id="CP127295">
    <property type="protein sequence ID" value="WIY01110.1"/>
    <property type="molecule type" value="Genomic_DNA"/>
</dbReference>
<evidence type="ECO:0000256" key="3">
    <source>
        <dbReference type="PROSITE-ProRule" id="PRU10007"/>
    </source>
</evidence>
<dbReference type="Gene3D" id="3.40.309.10">
    <property type="entry name" value="Aldehyde Dehydrogenase, Chain A, domain 2"/>
    <property type="match status" value="1"/>
</dbReference>
<dbReference type="PROSITE" id="PS00070">
    <property type="entry name" value="ALDEHYDE_DEHYDR_CYS"/>
    <property type="match status" value="1"/>
</dbReference>
<feature type="active site" evidence="3">
    <location>
        <position position="266"/>
    </location>
</feature>
<evidence type="ECO:0000259" key="5">
    <source>
        <dbReference type="Pfam" id="PF00171"/>
    </source>
</evidence>
<dbReference type="KEGG" id="amog:QRX60_44945"/>
<comment type="similarity">
    <text evidence="1 4">Belongs to the aldehyde dehydrogenase family.</text>
</comment>
<dbReference type="Pfam" id="PF00171">
    <property type="entry name" value="Aldedh"/>
    <property type="match status" value="1"/>
</dbReference>
<name>A0A9Y2NKG0_9PSEU</name>
<organism evidence="6 7">
    <name type="scientific">Amycolatopsis mongoliensis</name>
    <dbReference type="NCBI Taxonomy" id="715475"/>
    <lineage>
        <taxon>Bacteria</taxon>
        <taxon>Bacillati</taxon>
        <taxon>Actinomycetota</taxon>
        <taxon>Actinomycetes</taxon>
        <taxon>Pseudonocardiales</taxon>
        <taxon>Pseudonocardiaceae</taxon>
        <taxon>Amycolatopsis</taxon>
    </lineage>
</organism>
<gene>
    <name evidence="6" type="ORF">QRX60_44945</name>
</gene>
<dbReference type="SUPFAM" id="SSF53720">
    <property type="entry name" value="ALDH-like"/>
    <property type="match status" value="1"/>
</dbReference>
<evidence type="ECO:0000313" key="7">
    <source>
        <dbReference type="Proteomes" id="UP001239397"/>
    </source>
</evidence>
<reference evidence="6 7" key="1">
    <citation type="submission" date="2023-06" db="EMBL/GenBank/DDBJ databases">
        <authorList>
            <person name="Oyuntsetseg B."/>
            <person name="Kim S.B."/>
        </authorList>
    </citation>
    <scope>NUCLEOTIDE SEQUENCE [LARGE SCALE GENOMIC DNA]</scope>
    <source>
        <strain evidence="6 7">4-36</strain>
    </source>
</reference>
<dbReference type="AlphaFoldDB" id="A0A9Y2NKG0"/>
<accession>A0A9Y2NKG0</accession>
<dbReference type="InterPro" id="IPR015590">
    <property type="entry name" value="Aldehyde_DH_dom"/>
</dbReference>
<dbReference type="PROSITE" id="PS00687">
    <property type="entry name" value="ALDEHYDE_DEHYDR_GLU"/>
    <property type="match status" value="1"/>
</dbReference>
<evidence type="ECO:0000256" key="2">
    <source>
        <dbReference type="ARBA" id="ARBA00023002"/>
    </source>
</evidence>